<dbReference type="InterPro" id="IPR012340">
    <property type="entry name" value="NA-bd_OB-fold"/>
</dbReference>
<evidence type="ECO:0000313" key="2">
    <source>
        <dbReference type="Proteomes" id="UP000094285"/>
    </source>
</evidence>
<dbReference type="GO" id="GO:1990879">
    <property type="term" value="C:CST complex"/>
    <property type="evidence" value="ECO:0007669"/>
    <property type="project" value="InterPro"/>
</dbReference>
<dbReference type="GO" id="GO:0016233">
    <property type="term" value="P:telomere capping"/>
    <property type="evidence" value="ECO:0007669"/>
    <property type="project" value="InterPro"/>
</dbReference>
<keyword evidence="2" id="KW-1185">Reference proteome</keyword>
<sequence>MTLLILDPCTLSETLPNASLSSPVRVRLIAQVVEYIDHEYALVIRPVNNLIGAESNGTVKVRLPTTNQPLDRELTSLGTIVQFDAFYDGSGMTVISCGVVDSGALMRENGLEVMRAVASLERI</sequence>
<dbReference type="Proteomes" id="UP000094285">
    <property type="component" value="Unassembled WGS sequence"/>
</dbReference>
<dbReference type="AlphaFoldDB" id="A0A1E4SH04"/>
<dbReference type="Pfam" id="PF12658">
    <property type="entry name" value="Ten1"/>
    <property type="match status" value="1"/>
</dbReference>
<gene>
    <name evidence="1" type="ORF">CANTADRAFT_7092</name>
</gene>
<dbReference type="RefSeq" id="XP_020063872.1">
    <property type="nucleotide sequence ID" value="XM_020211057.1"/>
</dbReference>
<dbReference type="GO" id="GO:0043047">
    <property type="term" value="F:single-stranded telomeric DNA binding"/>
    <property type="evidence" value="ECO:0007669"/>
    <property type="project" value="InterPro"/>
</dbReference>
<evidence type="ECO:0000313" key="1">
    <source>
        <dbReference type="EMBL" id="ODV78750.1"/>
    </source>
</evidence>
<dbReference type="OrthoDB" id="4022411at2759"/>
<name>A0A1E4SH04_9ASCO</name>
<dbReference type="Gene3D" id="2.40.50.140">
    <property type="entry name" value="Nucleic acid-binding proteins"/>
    <property type="match status" value="1"/>
</dbReference>
<dbReference type="InterPro" id="IPR024222">
    <property type="entry name" value="Ten1_fungal"/>
</dbReference>
<reference evidence="2" key="1">
    <citation type="submission" date="2016-05" db="EMBL/GenBank/DDBJ databases">
        <title>Comparative genomics of biotechnologically important yeasts.</title>
        <authorList>
            <consortium name="DOE Joint Genome Institute"/>
            <person name="Riley R."/>
            <person name="Haridas S."/>
            <person name="Wolfe K.H."/>
            <person name="Lopes M.R."/>
            <person name="Hittinger C.T."/>
            <person name="Goker M."/>
            <person name="Salamov A."/>
            <person name="Wisecaver J."/>
            <person name="Long T.M."/>
            <person name="Aerts A.L."/>
            <person name="Barry K."/>
            <person name="Choi C."/>
            <person name="Clum A."/>
            <person name="Coughlan A.Y."/>
            <person name="Deshpande S."/>
            <person name="Douglass A.P."/>
            <person name="Hanson S.J."/>
            <person name="Klenk H.-P."/>
            <person name="Labutti K."/>
            <person name="Lapidus A."/>
            <person name="Lindquist E."/>
            <person name="Lipzen A."/>
            <person name="Meier-Kolthoff J.P."/>
            <person name="Ohm R.A."/>
            <person name="Otillar R.P."/>
            <person name="Pangilinan J."/>
            <person name="Peng Y."/>
            <person name="Rokas A."/>
            <person name="Rosa C.A."/>
            <person name="Scheuner C."/>
            <person name="Sibirny A.A."/>
            <person name="Slot J.C."/>
            <person name="Stielow J.B."/>
            <person name="Sun H."/>
            <person name="Kurtzman C.P."/>
            <person name="Blackwell M."/>
            <person name="Grigoriev I.V."/>
            <person name="Jeffries T.W."/>
        </authorList>
    </citation>
    <scope>NUCLEOTIDE SEQUENCE [LARGE SCALE GENOMIC DNA]</scope>
    <source>
        <strain evidence="2">NRRL Y-17324</strain>
    </source>
</reference>
<organism evidence="1 2">
    <name type="scientific">Suhomyces tanzawaensis NRRL Y-17324</name>
    <dbReference type="NCBI Taxonomy" id="984487"/>
    <lineage>
        <taxon>Eukaryota</taxon>
        <taxon>Fungi</taxon>
        <taxon>Dikarya</taxon>
        <taxon>Ascomycota</taxon>
        <taxon>Saccharomycotina</taxon>
        <taxon>Pichiomycetes</taxon>
        <taxon>Debaryomycetaceae</taxon>
        <taxon>Suhomyces</taxon>
    </lineage>
</organism>
<accession>A0A1E4SH04</accession>
<proteinExistence type="predicted"/>
<dbReference type="GeneID" id="30985193"/>
<dbReference type="EMBL" id="KV453913">
    <property type="protein sequence ID" value="ODV78750.1"/>
    <property type="molecule type" value="Genomic_DNA"/>
</dbReference>
<protein>
    <submittedName>
        <fullName evidence="1">Uncharacterized protein</fullName>
    </submittedName>
</protein>